<evidence type="ECO:0000256" key="2">
    <source>
        <dbReference type="ARBA" id="ARBA00022729"/>
    </source>
</evidence>
<dbReference type="PANTHER" id="PTHR24100:SF149">
    <property type="entry name" value="BG-LIKE ANTIGEN 1-RELATED"/>
    <property type="match status" value="1"/>
</dbReference>
<dbReference type="Ensembl" id="ENSCPIT00010000033.1">
    <property type="protein sequence ID" value="ENSCPIP00010000025.1"/>
    <property type="gene ID" value="ENSCPIG00010000026.1"/>
</dbReference>
<feature type="domain" description="Ig-like" evidence="8">
    <location>
        <begin position="31"/>
        <end position="145"/>
    </location>
</feature>
<evidence type="ECO:0000313" key="9">
    <source>
        <dbReference type="Ensembl" id="ENSCPIP00010000025.1"/>
    </source>
</evidence>
<dbReference type="SUPFAM" id="SSF48726">
    <property type="entry name" value="Immunoglobulin"/>
    <property type="match status" value="1"/>
</dbReference>
<dbReference type="GO" id="GO:0005102">
    <property type="term" value="F:signaling receptor binding"/>
    <property type="evidence" value="ECO:0007669"/>
    <property type="project" value="TreeGrafter"/>
</dbReference>
<evidence type="ECO:0000313" key="10">
    <source>
        <dbReference type="Proteomes" id="UP000694543"/>
    </source>
</evidence>
<dbReference type="GO" id="GO:1903037">
    <property type="term" value="P:regulation of leukocyte cell-cell adhesion"/>
    <property type="evidence" value="ECO:0007669"/>
    <property type="project" value="UniProtKB-ARBA"/>
</dbReference>
<dbReference type="SMART" id="SM00409">
    <property type="entry name" value="IG"/>
    <property type="match status" value="1"/>
</dbReference>
<dbReference type="PROSITE" id="PS50835">
    <property type="entry name" value="IG_LIKE"/>
    <property type="match status" value="1"/>
</dbReference>
<proteinExistence type="predicted"/>
<evidence type="ECO:0000256" key="7">
    <source>
        <dbReference type="SAM" id="Phobius"/>
    </source>
</evidence>
<dbReference type="GO" id="GO:0001817">
    <property type="term" value="P:regulation of cytokine production"/>
    <property type="evidence" value="ECO:0007669"/>
    <property type="project" value="TreeGrafter"/>
</dbReference>
<dbReference type="Pfam" id="PF07686">
    <property type="entry name" value="V-set"/>
    <property type="match status" value="1"/>
</dbReference>
<dbReference type="GO" id="GO:0009897">
    <property type="term" value="C:external side of plasma membrane"/>
    <property type="evidence" value="ECO:0007669"/>
    <property type="project" value="TreeGrafter"/>
</dbReference>
<dbReference type="InterPro" id="IPR003599">
    <property type="entry name" value="Ig_sub"/>
</dbReference>
<evidence type="ECO:0000256" key="4">
    <source>
        <dbReference type="ARBA" id="ARBA00023157"/>
    </source>
</evidence>
<keyword evidence="5" id="KW-0325">Glycoprotein</keyword>
<dbReference type="InterPro" id="IPR050504">
    <property type="entry name" value="IgSF_BTN/MOG"/>
</dbReference>
<evidence type="ECO:0000256" key="1">
    <source>
        <dbReference type="ARBA" id="ARBA00004370"/>
    </source>
</evidence>
<evidence type="ECO:0000256" key="3">
    <source>
        <dbReference type="ARBA" id="ARBA00023136"/>
    </source>
</evidence>
<evidence type="ECO:0000259" key="8">
    <source>
        <dbReference type="PROSITE" id="PS50835"/>
    </source>
</evidence>
<keyword evidence="6" id="KW-0393">Immunoglobulin domain</keyword>
<dbReference type="Proteomes" id="UP000694543">
    <property type="component" value="Unplaced"/>
</dbReference>
<keyword evidence="4" id="KW-1015">Disulfide bond</keyword>
<dbReference type="InterPro" id="IPR013783">
    <property type="entry name" value="Ig-like_fold"/>
</dbReference>
<dbReference type="GO" id="GO:0050863">
    <property type="term" value="P:regulation of T cell activation"/>
    <property type="evidence" value="ECO:0007669"/>
    <property type="project" value="UniProtKB-ARBA"/>
</dbReference>
<dbReference type="AlphaFoldDB" id="A0A8C3KTZ3"/>
<dbReference type="FunFam" id="2.60.40.10:FF:000142">
    <property type="entry name" value="V-set domain-containing T-cell activation inhibitor 1"/>
    <property type="match status" value="1"/>
</dbReference>
<feature type="transmembrane region" description="Helical" evidence="7">
    <location>
        <begin position="157"/>
        <end position="177"/>
    </location>
</feature>
<protein>
    <recommendedName>
        <fullName evidence="8">Ig-like domain-containing protein</fullName>
    </recommendedName>
</protein>
<accession>A0A8C3KTZ3</accession>
<dbReference type="InterPro" id="IPR013106">
    <property type="entry name" value="Ig_V-set"/>
</dbReference>
<keyword evidence="2" id="KW-0732">Signal</keyword>
<evidence type="ECO:0000256" key="6">
    <source>
        <dbReference type="ARBA" id="ARBA00023319"/>
    </source>
</evidence>
<dbReference type="Gene3D" id="2.60.40.10">
    <property type="entry name" value="Immunoglobulins"/>
    <property type="match status" value="1"/>
</dbReference>
<dbReference type="InterPro" id="IPR007110">
    <property type="entry name" value="Ig-like_dom"/>
</dbReference>
<keyword evidence="7" id="KW-0812">Transmembrane</keyword>
<keyword evidence="3 7" id="KW-0472">Membrane</keyword>
<dbReference type="InterPro" id="IPR036179">
    <property type="entry name" value="Ig-like_dom_sf"/>
</dbReference>
<dbReference type="SMART" id="SM00406">
    <property type="entry name" value="IGv"/>
    <property type="match status" value="1"/>
</dbReference>
<keyword evidence="7" id="KW-1133">Transmembrane helix</keyword>
<reference evidence="9" key="2">
    <citation type="submission" date="2025-09" db="UniProtKB">
        <authorList>
            <consortium name="Ensembl"/>
        </authorList>
    </citation>
    <scope>IDENTIFICATION</scope>
</reference>
<organism evidence="9 10">
    <name type="scientific">Chrysolophus pictus</name>
    <name type="common">Golden pheasant</name>
    <name type="synonym">Phasianus pictus</name>
    <dbReference type="NCBI Taxonomy" id="9089"/>
    <lineage>
        <taxon>Eukaryota</taxon>
        <taxon>Metazoa</taxon>
        <taxon>Chordata</taxon>
        <taxon>Craniata</taxon>
        <taxon>Vertebrata</taxon>
        <taxon>Euteleostomi</taxon>
        <taxon>Archelosauria</taxon>
        <taxon>Archosauria</taxon>
        <taxon>Dinosauria</taxon>
        <taxon>Saurischia</taxon>
        <taxon>Theropoda</taxon>
        <taxon>Coelurosauria</taxon>
        <taxon>Aves</taxon>
        <taxon>Neognathae</taxon>
        <taxon>Galloanserae</taxon>
        <taxon>Galliformes</taxon>
        <taxon>Phasianidae</taxon>
        <taxon>Phasianinae</taxon>
        <taxon>Chrysolophus</taxon>
    </lineage>
</organism>
<keyword evidence="10" id="KW-1185">Reference proteome</keyword>
<comment type="subcellular location">
    <subcellularLocation>
        <location evidence="1">Membrane</location>
    </subcellularLocation>
</comment>
<dbReference type="GO" id="GO:0050852">
    <property type="term" value="P:T cell receptor signaling pathway"/>
    <property type="evidence" value="ECO:0007669"/>
    <property type="project" value="TreeGrafter"/>
</dbReference>
<dbReference type="PANTHER" id="PTHR24100">
    <property type="entry name" value="BUTYROPHILIN"/>
    <property type="match status" value="1"/>
</dbReference>
<evidence type="ECO:0000256" key="5">
    <source>
        <dbReference type="ARBA" id="ARBA00023180"/>
    </source>
</evidence>
<reference evidence="9" key="1">
    <citation type="submission" date="2025-08" db="UniProtKB">
        <authorList>
            <consortium name="Ensembl"/>
        </authorList>
    </citation>
    <scope>IDENTIFICATION</scope>
</reference>
<sequence>MEHTPTHPVPLHAPTFTQPPSHRLAVPYHCPAQFRVVAPSPHVTAIVGQDVVLRCQLSPCKDAGSSDIRWIQQRSSGFVHHYQNGVDLEQMEEYKGRTELLRDGLSDGNLDLRITAVRSSDSGSYICTVEDGDNYAEAVVDLEVSDPFSQIVHPWKVALAVVITLLIGSFIVSIVFLHRKRGELRAEGWSTGRCCAGTGMVGVVLSSAPWRHTGGGREIFPGIPSSH</sequence>
<name>A0A8C3KTZ3_CHRPC</name>